<organism evidence="1 2">
    <name type="scientific">Thermococcus sibiricus (strain DSM 12597 / MM 739)</name>
    <dbReference type="NCBI Taxonomy" id="604354"/>
    <lineage>
        <taxon>Archaea</taxon>
        <taxon>Methanobacteriati</taxon>
        <taxon>Methanobacteriota</taxon>
        <taxon>Thermococci</taxon>
        <taxon>Thermococcales</taxon>
        <taxon>Thermococcaceae</taxon>
        <taxon>Thermococcus</taxon>
    </lineage>
</organism>
<gene>
    <name evidence="1" type="ordered locus">TSIB_0118</name>
</gene>
<dbReference type="HOGENOM" id="CLU_2597941_0_0_2"/>
<dbReference type="AlphaFoldDB" id="C6A0P1"/>
<proteinExistence type="predicted"/>
<dbReference type="KEGG" id="tsi:TSIB_0118"/>
<keyword evidence="2" id="KW-1185">Reference proteome</keyword>
<evidence type="ECO:0000313" key="1">
    <source>
        <dbReference type="EMBL" id="ACS89186.1"/>
    </source>
</evidence>
<name>C6A0P1_THESM</name>
<dbReference type="Proteomes" id="UP000009079">
    <property type="component" value="Chromosome"/>
</dbReference>
<dbReference type="eggNOG" id="arCOG02134">
    <property type="taxonomic scope" value="Archaea"/>
</dbReference>
<dbReference type="OrthoDB" id="103423at2157"/>
<dbReference type="EMBL" id="CP001463">
    <property type="protein sequence ID" value="ACS89186.1"/>
    <property type="molecule type" value="Genomic_DNA"/>
</dbReference>
<protein>
    <submittedName>
        <fullName evidence="1">Uncharacterized protein</fullName>
    </submittedName>
</protein>
<dbReference type="STRING" id="604354.TSIB_0118"/>
<sequence>MFSGQNVSGIINGKLTGLFFLFAFGYNFVRVHALLGGPPGDVTEWLREMGTQLSHQHLMFLGELEGQNLKMIFVSLVGG</sequence>
<evidence type="ECO:0000313" key="2">
    <source>
        <dbReference type="Proteomes" id="UP000009079"/>
    </source>
</evidence>
<reference evidence="1 2" key="1">
    <citation type="journal article" date="2009" name="Appl. Environ. Microbiol.">
        <title>Metabolic versatility and indigenous origin of the archaeon Thermococcus sibiricus, isolated from a siberian oil reservoir, as revealed by genome analysis.</title>
        <authorList>
            <person name="Mardanov A.V."/>
            <person name="Ravin N.V."/>
            <person name="Svetlitchnyi V.A."/>
            <person name="Beletsky A.V."/>
            <person name="Miroshnichenko M.L."/>
            <person name="Bonch-Osmolovskaya E.A."/>
            <person name="Skryabin K.G."/>
        </authorList>
    </citation>
    <scope>NUCLEOTIDE SEQUENCE [LARGE SCALE GENOMIC DNA]</scope>
    <source>
        <strain evidence="2">DSM 12597 / MM 739</strain>
    </source>
</reference>
<accession>C6A0P1</accession>